<reference evidence="2 3" key="1">
    <citation type="submission" date="2018-10" db="EMBL/GenBank/DDBJ databases">
        <title>The genome of Streptomyces dangxiongensis Z022.</title>
        <authorList>
            <person name="Zhang B."/>
        </authorList>
    </citation>
    <scope>NUCLEOTIDE SEQUENCE [LARGE SCALE GENOMIC DNA]</scope>
    <source>
        <strain evidence="2 3">Z022</strain>
    </source>
</reference>
<name>A0A3G2JDK6_9ACTN</name>
<organism evidence="2 3">
    <name type="scientific">Streptomyces dangxiongensis</name>
    <dbReference type="NCBI Taxonomy" id="1442032"/>
    <lineage>
        <taxon>Bacteria</taxon>
        <taxon>Bacillati</taxon>
        <taxon>Actinomycetota</taxon>
        <taxon>Actinomycetes</taxon>
        <taxon>Kitasatosporales</taxon>
        <taxon>Streptomycetaceae</taxon>
        <taxon>Streptomyces</taxon>
    </lineage>
</organism>
<evidence type="ECO:0000256" key="1">
    <source>
        <dbReference type="SAM" id="SignalP"/>
    </source>
</evidence>
<protein>
    <submittedName>
        <fullName evidence="2">Uncharacterized protein</fullName>
    </submittedName>
</protein>
<evidence type="ECO:0000313" key="3">
    <source>
        <dbReference type="Proteomes" id="UP000268329"/>
    </source>
</evidence>
<evidence type="ECO:0000313" key="2">
    <source>
        <dbReference type="EMBL" id="AYN40274.1"/>
    </source>
</evidence>
<dbReference type="EMBL" id="CP033073">
    <property type="protein sequence ID" value="AYN40274.1"/>
    <property type="molecule type" value="Genomic_DNA"/>
</dbReference>
<sequence>MGKRLLRSILVAAFSVVAAAGALGGLTGEKSDARADTSWPSVATTTVVASDTSWPVIHTDAVRS</sequence>
<dbReference type="AlphaFoldDB" id="A0A3G2JDK6"/>
<dbReference type="KEGG" id="sdd:D9753_16640"/>
<keyword evidence="1" id="KW-0732">Signal</keyword>
<feature type="chain" id="PRO_5039561017" evidence="1">
    <location>
        <begin position="21"/>
        <end position="64"/>
    </location>
</feature>
<proteinExistence type="predicted"/>
<gene>
    <name evidence="2" type="ORF">D9753_16640</name>
</gene>
<dbReference type="Proteomes" id="UP000268329">
    <property type="component" value="Chromosome"/>
</dbReference>
<keyword evidence="3" id="KW-1185">Reference proteome</keyword>
<feature type="signal peptide" evidence="1">
    <location>
        <begin position="1"/>
        <end position="20"/>
    </location>
</feature>
<accession>A0A3G2JDK6</accession>